<keyword evidence="2" id="KW-0808">Transferase</keyword>
<dbReference type="Pfam" id="PF00535">
    <property type="entry name" value="Glycos_transf_2"/>
    <property type="match status" value="1"/>
</dbReference>
<proteinExistence type="predicted"/>
<dbReference type="AlphaFoldDB" id="A0A1H4A650"/>
<dbReference type="PANTHER" id="PTHR22916:SF69">
    <property type="entry name" value="BIFUNCTIONAL GLYCOSYLTRANSFERASE PGTA"/>
    <property type="match status" value="1"/>
</dbReference>
<keyword evidence="3" id="KW-1185">Reference proteome</keyword>
<sequence>MRRSKINYVTWLLLKFLLKIVSLNSRMQNPLVSILIPFKNTDQYLAECLESIINQTYTNWELIIVDDHSTDTSYNLVQSFSTKEPRIKLFRNKGSGIIPALQLAYTQAQGVFITRMDSDDVMHQLKIDTLVNKLLPHGEQHVATGLVHYFSEDGISDGYRKYENWLNQLTRTGSNYNEIYKECVIPSPCWMVFKKDFDRVGAFNSDRYPEDYDLTFRFYEHNLKVIPCDTVLHYWRDYGSRASRTDTNYAQNSFIDIKLHYFLKLNKDSNRPLVLWGAGKRGKQIAQRLIQLEVPFQWVCNNPKKIGKHIYEQEMKAVNSITHLTKPQCIISVANPEEQDRITSYFKSAKKQSMTDYFFFC</sequence>
<accession>A0A1H4A650</accession>
<dbReference type="SUPFAM" id="SSF53448">
    <property type="entry name" value="Nucleotide-diphospho-sugar transferases"/>
    <property type="match status" value="1"/>
</dbReference>
<gene>
    <name evidence="2" type="ORF">SAMN04487990_11022</name>
</gene>
<dbReference type="PANTHER" id="PTHR22916">
    <property type="entry name" value="GLYCOSYLTRANSFERASE"/>
    <property type="match status" value="1"/>
</dbReference>
<dbReference type="InterPro" id="IPR001173">
    <property type="entry name" value="Glyco_trans_2-like"/>
</dbReference>
<name>A0A1H4A650_BIZPA</name>
<dbReference type="Proteomes" id="UP000198846">
    <property type="component" value="Unassembled WGS sequence"/>
</dbReference>
<dbReference type="Gene3D" id="3.90.550.10">
    <property type="entry name" value="Spore Coat Polysaccharide Biosynthesis Protein SpsA, Chain A"/>
    <property type="match status" value="1"/>
</dbReference>
<evidence type="ECO:0000259" key="1">
    <source>
        <dbReference type="Pfam" id="PF00535"/>
    </source>
</evidence>
<evidence type="ECO:0000313" key="3">
    <source>
        <dbReference type="Proteomes" id="UP000198846"/>
    </source>
</evidence>
<dbReference type="EMBL" id="FNQK01000010">
    <property type="protein sequence ID" value="SEA31370.1"/>
    <property type="molecule type" value="Genomic_DNA"/>
</dbReference>
<dbReference type="STRING" id="283786.SAMN04487990_11022"/>
<organism evidence="2 3">
    <name type="scientific">Bizionia paragorgiae</name>
    <dbReference type="NCBI Taxonomy" id="283786"/>
    <lineage>
        <taxon>Bacteria</taxon>
        <taxon>Pseudomonadati</taxon>
        <taxon>Bacteroidota</taxon>
        <taxon>Flavobacteriia</taxon>
        <taxon>Flavobacteriales</taxon>
        <taxon>Flavobacteriaceae</taxon>
        <taxon>Bizionia</taxon>
    </lineage>
</organism>
<evidence type="ECO:0000313" key="2">
    <source>
        <dbReference type="EMBL" id="SEA31370.1"/>
    </source>
</evidence>
<protein>
    <submittedName>
        <fullName evidence="2">Glycosyl transferase family 2</fullName>
    </submittedName>
</protein>
<dbReference type="GO" id="GO:0008417">
    <property type="term" value="F:fucosyltransferase activity"/>
    <property type="evidence" value="ECO:0007669"/>
    <property type="project" value="TreeGrafter"/>
</dbReference>
<feature type="domain" description="Glycosyltransferase 2-like" evidence="1">
    <location>
        <begin position="33"/>
        <end position="199"/>
    </location>
</feature>
<dbReference type="InterPro" id="IPR029044">
    <property type="entry name" value="Nucleotide-diphossugar_trans"/>
</dbReference>
<reference evidence="2 3" key="1">
    <citation type="submission" date="2016-10" db="EMBL/GenBank/DDBJ databases">
        <authorList>
            <person name="de Groot N.N."/>
        </authorList>
    </citation>
    <scope>NUCLEOTIDE SEQUENCE [LARGE SCALE GENOMIC DNA]</scope>
    <source>
        <strain evidence="2 3">DSM 23842</strain>
    </source>
</reference>